<accession>A0A1M5D1C3</accession>
<reference evidence="9 10" key="1">
    <citation type="submission" date="2016-11" db="EMBL/GenBank/DDBJ databases">
        <authorList>
            <person name="Jaros S."/>
            <person name="Januszkiewicz K."/>
            <person name="Wedrychowicz H."/>
        </authorList>
    </citation>
    <scope>NUCLEOTIDE SEQUENCE [LARGE SCALE GENOMIC DNA]</scope>
    <source>
        <strain evidence="9 10">DSM 16112</strain>
    </source>
</reference>
<evidence type="ECO:0000256" key="4">
    <source>
        <dbReference type="ARBA" id="ARBA00022692"/>
    </source>
</evidence>
<keyword evidence="10" id="KW-1185">Reference proteome</keyword>
<keyword evidence="5 8" id="KW-1133">Transmembrane helix</keyword>
<feature type="transmembrane region" description="Helical" evidence="8">
    <location>
        <begin position="112"/>
        <end position="132"/>
    </location>
</feature>
<dbReference type="GO" id="GO:0022857">
    <property type="term" value="F:transmembrane transporter activity"/>
    <property type="evidence" value="ECO:0007669"/>
    <property type="project" value="InterPro"/>
</dbReference>
<proteinExistence type="inferred from homology"/>
<dbReference type="EMBL" id="FQUZ01000030">
    <property type="protein sequence ID" value="SHF60843.1"/>
    <property type="molecule type" value="Genomic_DNA"/>
</dbReference>
<evidence type="ECO:0000256" key="3">
    <source>
        <dbReference type="ARBA" id="ARBA00022448"/>
    </source>
</evidence>
<feature type="transmembrane region" description="Helical" evidence="8">
    <location>
        <begin position="6"/>
        <end position="26"/>
    </location>
</feature>
<dbReference type="Gene3D" id="1.20.1730.10">
    <property type="entry name" value="Sodium/glucose cotransporter"/>
    <property type="match status" value="1"/>
</dbReference>
<dbReference type="AlphaFoldDB" id="A0A1M5D1C3"/>
<dbReference type="InterPro" id="IPR001734">
    <property type="entry name" value="Na/solute_symporter"/>
</dbReference>
<keyword evidence="3" id="KW-0813">Transport</keyword>
<evidence type="ECO:0000256" key="2">
    <source>
        <dbReference type="ARBA" id="ARBA00006434"/>
    </source>
</evidence>
<evidence type="ECO:0000313" key="10">
    <source>
        <dbReference type="Proteomes" id="UP000184327"/>
    </source>
</evidence>
<keyword evidence="6 8" id="KW-0472">Membrane</keyword>
<feature type="transmembrane region" description="Helical" evidence="8">
    <location>
        <begin position="68"/>
        <end position="91"/>
    </location>
</feature>
<protein>
    <submittedName>
        <fullName evidence="9">Sodium:solute symporter family protein</fullName>
    </submittedName>
</protein>
<feature type="transmembrane region" description="Helical" evidence="8">
    <location>
        <begin position="38"/>
        <end position="62"/>
    </location>
</feature>
<evidence type="ECO:0000256" key="1">
    <source>
        <dbReference type="ARBA" id="ARBA00004141"/>
    </source>
</evidence>
<gene>
    <name evidence="9" type="ORF">SAMN02745117_02290</name>
</gene>
<evidence type="ECO:0000256" key="5">
    <source>
        <dbReference type="ARBA" id="ARBA00022989"/>
    </source>
</evidence>
<dbReference type="Pfam" id="PF00474">
    <property type="entry name" value="SSF"/>
    <property type="match status" value="1"/>
</dbReference>
<dbReference type="InterPro" id="IPR038377">
    <property type="entry name" value="Na/Glc_symporter_sf"/>
</dbReference>
<dbReference type="PROSITE" id="PS50283">
    <property type="entry name" value="NA_SOLUT_SYMP_3"/>
    <property type="match status" value="1"/>
</dbReference>
<dbReference type="STRING" id="1122156.SAMN02745117_02290"/>
<evidence type="ECO:0000256" key="6">
    <source>
        <dbReference type="ARBA" id="ARBA00023136"/>
    </source>
</evidence>
<keyword evidence="4 8" id="KW-0812">Transmembrane</keyword>
<organism evidence="9 10">
    <name type="scientific">Lampropedia hyalina DSM 16112</name>
    <dbReference type="NCBI Taxonomy" id="1122156"/>
    <lineage>
        <taxon>Bacteria</taxon>
        <taxon>Pseudomonadati</taxon>
        <taxon>Pseudomonadota</taxon>
        <taxon>Betaproteobacteria</taxon>
        <taxon>Burkholderiales</taxon>
        <taxon>Comamonadaceae</taxon>
        <taxon>Lampropedia</taxon>
    </lineage>
</organism>
<evidence type="ECO:0000313" key="9">
    <source>
        <dbReference type="EMBL" id="SHF60843.1"/>
    </source>
</evidence>
<name>A0A1M5D1C3_9BURK</name>
<dbReference type="PANTHER" id="PTHR48086:SF7">
    <property type="entry name" value="SODIUM-SOLUTE SYMPORTER-RELATED"/>
    <property type="match status" value="1"/>
</dbReference>
<dbReference type="InterPro" id="IPR050277">
    <property type="entry name" value="Sodium:Solute_Symporter"/>
</dbReference>
<evidence type="ECO:0000256" key="8">
    <source>
        <dbReference type="SAM" id="Phobius"/>
    </source>
</evidence>
<sequence>MALIAFIFAYLLVSVAIGLYAARNVHNTTDYALASRRLPLFMVVVMTFATWFGSELVLGVSAEFAEGGLIAVVKDPFGAGLCLVLVGLFFARKLYQKTLLTLCDFYRQRFGTFIEVVCSIIIIFSYLGWVAAQVKFPPLTGHLIFLKEGVHHVFKTPAVST</sequence>
<dbReference type="Proteomes" id="UP000184327">
    <property type="component" value="Unassembled WGS sequence"/>
</dbReference>
<dbReference type="OrthoDB" id="9789704at2"/>
<comment type="subcellular location">
    <subcellularLocation>
        <location evidence="1">Membrane</location>
        <topology evidence="1">Multi-pass membrane protein</topology>
    </subcellularLocation>
</comment>
<comment type="similarity">
    <text evidence="2 7">Belongs to the sodium:solute symporter (SSF) (TC 2.A.21) family.</text>
</comment>
<dbReference type="PANTHER" id="PTHR48086">
    <property type="entry name" value="SODIUM/PROLINE SYMPORTER-RELATED"/>
    <property type="match status" value="1"/>
</dbReference>
<dbReference type="GO" id="GO:0005886">
    <property type="term" value="C:plasma membrane"/>
    <property type="evidence" value="ECO:0007669"/>
    <property type="project" value="TreeGrafter"/>
</dbReference>
<evidence type="ECO:0000256" key="7">
    <source>
        <dbReference type="RuleBase" id="RU362091"/>
    </source>
</evidence>